<accession>A0A2T3FMX9</accession>
<protein>
    <submittedName>
        <fullName evidence="1">Sel1 repeat family protein</fullName>
    </submittedName>
</protein>
<dbReference type="PANTHER" id="PTHR11102:SF160">
    <property type="entry name" value="ERAD-ASSOCIATED E3 UBIQUITIN-PROTEIN LIGASE COMPONENT HRD3"/>
    <property type="match status" value="1"/>
</dbReference>
<dbReference type="SUPFAM" id="SSF81901">
    <property type="entry name" value="HCP-like"/>
    <property type="match status" value="3"/>
</dbReference>
<dbReference type="InterPro" id="IPR011990">
    <property type="entry name" value="TPR-like_helical_dom_sf"/>
</dbReference>
<dbReference type="SMART" id="SM00671">
    <property type="entry name" value="SEL1"/>
    <property type="match status" value="9"/>
</dbReference>
<dbReference type="InterPro" id="IPR006597">
    <property type="entry name" value="Sel1-like"/>
</dbReference>
<evidence type="ECO:0000313" key="2">
    <source>
        <dbReference type="Proteomes" id="UP000241048"/>
    </source>
</evidence>
<organism evidence="1 2">
    <name type="scientific">Clostridium fessum</name>
    <dbReference type="NCBI Taxonomy" id="2126740"/>
    <lineage>
        <taxon>Bacteria</taxon>
        <taxon>Bacillati</taxon>
        <taxon>Bacillota</taxon>
        <taxon>Clostridia</taxon>
        <taxon>Eubacteriales</taxon>
        <taxon>Clostridiaceae</taxon>
        <taxon>Clostridium</taxon>
    </lineage>
</organism>
<gene>
    <name evidence="1" type="ORF">C7U56_12190</name>
</gene>
<dbReference type="AlphaFoldDB" id="A0A2T3FMX9"/>
<dbReference type="EMBL" id="PYLO01000004">
    <property type="protein sequence ID" value="PST36625.1"/>
    <property type="molecule type" value="Genomic_DNA"/>
</dbReference>
<dbReference type="PANTHER" id="PTHR11102">
    <property type="entry name" value="SEL-1-LIKE PROTEIN"/>
    <property type="match status" value="1"/>
</dbReference>
<evidence type="ECO:0000313" key="1">
    <source>
        <dbReference type="EMBL" id="PST36625.1"/>
    </source>
</evidence>
<name>A0A2T3FMX9_9CLOT</name>
<dbReference type="InterPro" id="IPR050767">
    <property type="entry name" value="Sel1_AlgK"/>
</dbReference>
<dbReference type="Pfam" id="PF08238">
    <property type="entry name" value="Sel1"/>
    <property type="match status" value="10"/>
</dbReference>
<sequence>MTGLCEKGADQIWKQCNDAMYAQGVTWLEEAAYAGDAEAWFFLGHCYSWGDGAVGFNEKKAYECYLRGASAGSARAVLGALRAGQYDEQMKQSARYSIEESYRQVRDAAEMGDVYAAWQMGEAVEWEDLADYMPQTESAREQCLFWYERAADGGIIPAMVKMGKCCQNGTYREKDEKEALRWANQCAASGEVWGLFQMGEHYRQEEDWEAAFQYDYAAAKQGSSRAMLYLGQMYLNGQGTERDIQAAVQALENAAARNEAESFEELGNLFYQDELVERDDEKAFYWYGKAYAAGIKEAALPLARLYLRPSDEQDTVRAEKLLREAAGIETDGQASLALGNIYRDGLNGEIDMKQAVSWYEKGASQGNPECMEILGCLYFQGEEGVDRDYAKAFEWLNRCEEAGSLQSASKLGYLYMKGEGCTADENKAKELFERAAQTECDGYALYELGFIYERKNESPEDLERAAQCYQKAIEMGNESASRRFSHFKKGLFGRWKITY</sequence>
<dbReference type="Gene3D" id="1.25.40.10">
    <property type="entry name" value="Tetratricopeptide repeat domain"/>
    <property type="match status" value="2"/>
</dbReference>
<reference evidence="1 2" key="1">
    <citation type="submission" date="2018-03" db="EMBL/GenBank/DDBJ databases">
        <title>Lachnoclostridium SNUG30386 gen.nov., sp.nov., isolated from human faeces.</title>
        <authorList>
            <person name="Seo B."/>
            <person name="Jeon K."/>
            <person name="Ko G."/>
        </authorList>
    </citation>
    <scope>NUCLEOTIDE SEQUENCE [LARGE SCALE GENOMIC DNA]</scope>
    <source>
        <strain evidence="1 2">SNUG30386</strain>
    </source>
</reference>
<comment type="caution">
    <text evidence="1">The sequence shown here is derived from an EMBL/GenBank/DDBJ whole genome shotgun (WGS) entry which is preliminary data.</text>
</comment>
<proteinExistence type="predicted"/>
<dbReference type="Proteomes" id="UP000241048">
    <property type="component" value="Unassembled WGS sequence"/>
</dbReference>
<keyword evidence="2" id="KW-1185">Reference proteome</keyword>